<dbReference type="AlphaFoldDB" id="A0A238XMH1"/>
<name>A0A238XMH1_9ACTN</name>
<evidence type="ECO:0000313" key="2">
    <source>
        <dbReference type="EMBL" id="SNR60165.1"/>
    </source>
</evidence>
<feature type="compositionally biased region" description="Basic and acidic residues" evidence="1">
    <location>
        <begin position="110"/>
        <end position="130"/>
    </location>
</feature>
<evidence type="ECO:0000256" key="1">
    <source>
        <dbReference type="SAM" id="MobiDB-lite"/>
    </source>
</evidence>
<dbReference type="InterPro" id="IPR009057">
    <property type="entry name" value="Homeodomain-like_sf"/>
</dbReference>
<feature type="region of interest" description="Disordered" evidence="1">
    <location>
        <begin position="110"/>
        <end position="149"/>
    </location>
</feature>
<keyword evidence="3" id="KW-1185">Reference proteome</keyword>
<organism evidence="2 3">
    <name type="scientific">Blastococcus mobilis</name>
    <dbReference type="NCBI Taxonomy" id="1938746"/>
    <lineage>
        <taxon>Bacteria</taxon>
        <taxon>Bacillati</taxon>
        <taxon>Actinomycetota</taxon>
        <taxon>Actinomycetes</taxon>
        <taxon>Geodermatophilales</taxon>
        <taxon>Geodermatophilaceae</taxon>
        <taxon>Blastococcus</taxon>
    </lineage>
</organism>
<sequence>MVLLSAQGMAVPQIAEVTFTSADRVRDVIHNFNADGFDSLRPKYAGGRPPKFTVDQRQEIKKSALSRPADHGLPFSVWSLSKLADFLVAEGVVEDISHEGLRTLLREEGVSFPSREDLEDQHRPRLRGQEEPGAGALRNRRRTPPARPR</sequence>
<dbReference type="EMBL" id="FZNO01000014">
    <property type="protein sequence ID" value="SNR60165.1"/>
    <property type="molecule type" value="Genomic_DNA"/>
</dbReference>
<dbReference type="Pfam" id="PF13565">
    <property type="entry name" value="HTH_32"/>
    <property type="match status" value="1"/>
</dbReference>
<protein>
    <submittedName>
        <fullName evidence="2">Transposase</fullName>
    </submittedName>
</protein>
<proteinExistence type="predicted"/>
<dbReference type="Proteomes" id="UP000198403">
    <property type="component" value="Unassembled WGS sequence"/>
</dbReference>
<gene>
    <name evidence="2" type="ORF">SAMN06272737_114131</name>
</gene>
<accession>A0A238XMH1</accession>
<evidence type="ECO:0000313" key="3">
    <source>
        <dbReference type="Proteomes" id="UP000198403"/>
    </source>
</evidence>
<dbReference type="SUPFAM" id="SSF46689">
    <property type="entry name" value="Homeodomain-like"/>
    <property type="match status" value="1"/>
</dbReference>
<dbReference type="RefSeq" id="WP_217899302.1">
    <property type="nucleotide sequence ID" value="NZ_FZNO01000014.1"/>
</dbReference>
<reference evidence="2 3" key="1">
    <citation type="submission" date="2017-06" db="EMBL/GenBank/DDBJ databases">
        <authorList>
            <person name="Kim H.J."/>
            <person name="Triplett B.A."/>
        </authorList>
    </citation>
    <scope>NUCLEOTIDE SEQUENCE [LARGE SCALE GENOMIC DNA]</scope>
    <source>
        <strain evidence="2 3">DSM 44272</strain>
    </source>
</reference>
<feature type="compositionally biased region" description="Basic residues" evidence="1">
    <location>
        <begin position="138"/>
        <end position="149"/>
    </location>
</feature>